<dbReference type="Proteomes" id="UP001596514">
    <property type="component" value="Unassembled WGS sequence"/>
</dbReference>
<dbReference type="NCBIfam" id="TIGR04034">
    <property type="entry name" value="export_SdpA"/>
    <property type="match status" value="1"/>
</dbReference>
<keyword evidence="1" id="KW-0472">Membrane</keyword>
<reference evidence="3" key="1">
    <citation type="journal article" date="2019" name="Int. J. Syst. Evol. Microbiol.">
        <title>The Global Catalogue of Microorganisms (GCM) 10K type strain sequencing project: providing services to taxonomists for standard genome sequencing and annotation.</title>
        <authorList>
            <consortium name="The Broad Institute Genomics Platform"/>
            <consortium name="The Broad Institute Genome Sequencing Center for Infectious Disease"/>
            <person name="Wu L."/>
            <person name="Ma J."/>
        </authorList>
    </citation>
    <scope>NUCLEOTIDE SEQUENCE [LARGE SCALE GENOMIC DNA]</scope>
    <source>
        <strain evidence="3">JCM 10083</strain>
    </source>
</reference>
<name>A0ABW2TBE7_9ACTN</name>
<keyword evidence="1" id="KW-0812">Transmembrane</keyword>
<evidence type="ECO:0000256" key="1">
    <source>
        <dbReference type="SAM" id="Phobius"/>
    </source>
</evidence>
<organism evidence="2 3">
    <name type="scientific">Streptosporangium amethystogenes subsp. fukuiense</name>
    <dbReference type="NCBI Taxonomy" id="698418"/>
    <lineage>
        <taxon>Bacteria</taxon>
        <taxon>Bacillati</taxon>
        <taxon>Actinomycetota</taxon>
        <taxon>Actinomycetes</taxon>
        <taxon>Streptosporangiales</taxon>
        <taxon>Streptosporangiaceae</taxon>
        <taxon>Streptosporangium</taxon>
    </lineage>
</organism>
<evidence type="ECO:0000313" key="2">
    <source>
        <dbReference type="EMBL" id="MFC7605131.1"/>
    </source>
</evidence>
<keyword evidence="3" id="KW-1185">Reference proteome</keyword>
<accession>A0ABW2TBE7</accession>
<comment type="caution">
    <text evidence="2">The sequence shown here is derived from an EMBL/GenBank/DDBJ whole genome shotgun (WGS) entry which is preliminary data.</text>
</comment>
<protein>
    <submittedName>
        <fullName evidence="2">SdpA family antimicrobial peptide system protein</fullName>
    </submittedName>
</protein>
<feature type="transmembrane region" description="Helical" evidence="1">
    <location>
        <begin position="6"/>
        <end position="27"/>
    </location>
</feature>
<dbReference type="Pfam" id="PF17418">
    <property type="entry name" value="SdpA"/>
    <property type="match status" value="1"/>
</dbReference>
<evidence type="ECO:0000313" key="3">
    <source>
        <dbReference type="Proteomes" id="UP001596514"/>
    </source>
</evidence>
<dbReference type="RefSeq" id="WP_343963206.1">
    <property type="nucleotide sequence ID" value="NZ_BAAAGK010000016.1"/>
</dbReference>
<dbReference type="EMBL" id="JBHTEE010000001">
    <property type="protein sequence ID" value="MFC7605131.1"/>
    <property type="molecule type" value="Genomic_DNA"/>
</dbReference>
<proteinExistence type="predicted"/>
<gene>
    <name evidence="2" type="ORF">ACFQVD_33980</name>
</gene>
<dbReference type="InterPro" id="IPR023902">
    <property type="entry name" value="Sporulation_SdpA"/>
</dbReference>
<keyword evidence="1" id="KW-1133">Transmembrane helix</keyword>
<sequence length="183" mass="19900">MNADVRLGVSTVALGLGWTALILYVVIGQLPSAALRLPAQRTVSEAARLVAPQGWAFFTKSAREPRETVWRASATGAWQPFTLGPHAEPHNLWGFDRRSRAEGVERGILLAAVPADRWRDCRSEVTECRGLPGAAVPVRNPSPDPILCGTLEVTRQKPLPWAWADAAAHTHMPVSVVRLEVAC</sequence>